<dbReference type="RefSeq" id="WP_088429673.1">
    <property type="nucleotide sequence ID" value="NZ_CP021983.2"/>
</dbReference>
<comment type="cofactor">
    <cofactor evidence="1">
        <name>Fe cation</name>
        <dbReference type="ChEBI" id="CHEBI:24875"/>
    </cofactor>
</comment>
<evidence type="ECO:0000313" key="9">
    <source>
        <dbReference type="Proteomes" id="UP000191901"/>
    </source>
</evidence>
<proteinExistence type="predicted"/>
<protein>
    <submittedName>
        <fullName evidence="8">Rieske domain/chlorophyllide a oxygenase domain protein</fullName>
    </submittedName>
</protein>
<dbReference type="GO" id="GO:0016705">
    <property type="term" value="F:oxidoreductase activity, acting on paired donors, with incorporation or reduction of molecular oxygen"/>
    <property type="evidence" value="ECO:0007669"/>
    <property type="project" value="UniProtKB-ARBA"/>
</dbReference>
<gene>
    <name evidence="8" type="ORF">XM38_020280</name>
</gene>
<keyword evidence="4" id="KW-0560">Oxidoreductase</keyword>
<organism evidence="8 9">
    <name type="scientific">Halomicronema hongdechloris C2206</name>
    <dbReference type="NCBI Taxonomy" id="1641165"/>
    <lineage>
        <taxon>Bacteria</taxon>
        <taxon>Bacillati</taxon>
        <taxon>Cyanobacteriota</taxon>
        <taxon>Cyanophyceae</taxon>
        <taxon>Nodosilineales</taxon>
        <taxon>Nodosilineaceae</taxon>
        <taxon>Halomicronema</taxon>
    </lineage>
</organism>
<dbReference type="GO" id="GO:0004497">
    <property type="term" value="F:monooxygenase activity"/>
    <property type="evidence" value="ECO:0007669"/>
    <property type="project" value="UniProtKB-ARBA"/>
</dbReference>
<dbReference type="CDD" id="cd03469">
    <property type="entry name" value="Rieske_RO_Alpha_N"/>
    <property type="match status" value="1"/>
</dbReference>
<accession>A0A1Z3HLB0</accession>
<dbReference type="InterPro" id="IPR017941">
    <property type="entry name" value="Rieske_2Fe-2S"/>
</dbReference>
<evidence type="ECO:0000256" key="3">
    <source>
        <dbReference type="ARBA" id="ARBA00022723"/>
    </source>
</evidence>
<dbReference type="PRINTS" id="PR00090">
    <property type="entry name" value="RNGDIOXGNASE"/>
</dbReference>
<dbReference type="AlphaFoldDB" id="A0A1Z3HLB0"/>
<reference evidence="8 9" key="1">
    <citation type="journal article" date="2016" name="Biochim. Biophys. Acta">
        <title>Characterization of red-shifted phycobilisomes isolated from the chlorophyll f-containing cyanobacterium Halomicronema hongdechloris.</title>
        <authorList>
            <person name="Li Y."/>
            <person name="Lin Y."/>
            <person name="Garvey C.J."/>
            <person name="Birch D."/>
            <person name="Corkery R.W."/>
            <person name="Loughlin P.C."/>
            <person name="Scheer H."/>
            <person name="Willows R.D."/>
            <person name="Chen M."/>
        </authorList>
    </citation>
    <scope>NUCLEOTIDE SEQUENCE [LARGE SCALE GENOMIC DNA]</scope>
    <source>
        <strain evidence="8 9">C2206</strain>
    </source>
</reference>
<dbReference type="PANTHER" id="PTHR43756:SF5">
    <property type="entry name" value="CHOLINE MONOOXYGENASE, CHLOROPLASTIC"/>
    <property type="match status" value="1"/>
</dbReference>
<dbReference type="GO" id="GO:0051537">
    <property type="term" value="F:2 iron, 2 sulfur cluster binding"/>
    <property type="evidence" value="ECO:0007669"/>
    <property type="project" value="UniProtKB-KW"/>
</dbReference>
<dbReference type="Gene3D" id="2.102.10.10">
    <property type="entry name" value="Rieske [2Fe-2S] iron-sulphur domain"/>
    <property type="match status" value="1"/>
</dbReference>
<dbReference type="InterPro" id="IPR036922">
    <property type="entry name" value="Rieske_2Fe-2S_sf"/>
</dbReference>
<dbReference type="Proteomes" id="UP000191901">
    <property type="component" value="Chromosome"/>
</dbReference>
<dbReference type="Pfam" id="PF00355">
    <property type="entry name" value="Rieske"/>
    <property type="match status" value="1"/>
</dbReference>
<dbReference type="CDD" id="cd00680">
    <property type="entry name" value="RHO_alpha_C"/>
    <property type="match status" value="1"/>
</dbReference>
<keyword evidence="5" id="KW-0408">Iron</keyword>
<feature type="domain" description="Rieske" evidence="7">
    <location>
        <begin position="39"/>
        <end position="147"/>
    </location>
</feature>
<dbReference type="PANTHER" id="PTHR43756">
    <property type="entry name" value="CHOLINE MONOOXYGENASE, CHLOROPLASTIC"/>
    <property type="match status" value="1"/>
</dbReference>
<sequence length="340" mass="38475">MTGAGCPCPDTFLLPAHHYTDAAWMQPECDRIFRRSWQYLPQAALLQPPHTCLGLEVAGAPLVLTRDGQGHLRAFYNVCPHRAALLCPTSGPHTQKHLVCPYHGWTYDLTGQLVGLPRGDRFSPEVQPQDYPLTPVRLEPWQGFWFLCLDFQAPPLVEVLQPIPQWIRQHRRAGSQPLVHKTYSVACNWKVYHDNTLCDYHVAIAHRTTLHKLQGPVHHYRHHFHHYVNCLYTPTPAAWRDRHPRLEGLDDEAGHGFYTFGIFPNLHLLAMPDGVLAWIQITPLAVDRCQVSLDIHGIPGLSPAAETLLADFEAFMAEDMAITRGGAAWLQQWLPPVPVP</sequence>
<dbReference type="Gene3D" id="3.90.380.10">
    <property type="entry name" value="Naphthalene 1,2-dioxygenase Alpha Subunit, Chain A, domain 1"/>
    <property type="match status" value="1"/>
</dbReference>
<evidence type="ECO:0000313" key="8">
    <source>
        <dbReference type="EMBL" id="ASC71078.1"/>
    </source>
</evidence>
<evidence type="ECO:0000256" key="6">
    <source>
        <dbReference type="ARBA" id="ARBA00023014"/>
    </source>
</evidence>
<evidence type="ECO:0000256" key="1">
    <source>
        <dbReference type="ARBA" id="ARBA00001962"/>
    </source>
</evidence>
<keyword evidence="2" id="KW-0001">2Fe-2S</keyword>
<dbReference type="SUPFAM" id="SSF55961">
    <property type="entry name" value="Bet v1-like"/>
    <property type="match status" value="1"/>
</dbReference>
<evidence type="ECO:0000256" key="5">
    <source>
        <dbReference type="ARBA" id="ARBA00023004"/>
    </source>
</evidence>
<dbReference type="OrthoDB" id="477744at2"/>
<keyword evidence="9" id="KW-1185">Reference proteome</keyword>
<evidence type="ECO:0000259" key="7">
    <source>
        <dbReference type="PROSITE" id="PS51296"/>
    </source>
</evidence>
<dbReference type="PROSITE" id="PS51296">
    <property type="entry name" value="RIESKE"/>
    <property type="match status" value="1"/>
</dbReference>
<keyword evidence="6" id="KW-0411">Iron-sulfur</keyword>
<name>A0A1Z3HLB0_9CYAN</name>
<keyword evidence="3" id="KW-0479">Metal-binding</keyword>
<dbReference type="SUPFAM" id="SSF50022">
    <property type="entry name" value="ISP domain"/>
    <property type="match status" value="1"/>
</dbReference>
<evidence type="ECO:0000256" key="2">
    <source>
        <dbReference type="ARBA" id="ARBA00022714"/>
    </source>
</evidence>
<dbReference type="GO" id="GO:0005506">
    <property type="term" value="F:iron ion binding"/>
    <property type="evidence" value="ECO:0007669"/>
    <property type="project" value="InterPro"/>
</dbReference>
<dbReference type="KEGG" id="hhg:XM38_020280"/>
<dbReference type="InterPro" id="IPR015879">
    <property type="entry name" value="Ring_hydroxy_dOase_asu_C_dom"/>
</dbReference>
<dbReference type="InterPro" id="IPR001663">
    <property type="entry name" value="Rng_hydr_dOase-A"/>
</dbReference>
<dbReference type="EMBL" id="CP021983">
    <property type="protein sequence ID" value="ASC71078.1"/>
    <property type="molecule type" value="Genomic_DNA"/>
</dbReference>
<evidence type="ECO:0000256" key="4">
    <source>
        <dbReference type="ARBA" id="ARBA00023002"/>
    </source>
</evidence>
<dbReference type="Pfam" id="PF00848">
    <property type="entry name" value="Ring_hydroxyl_A"/>
    <property type="match status" value="1"/>
</dbReference>